<protein>
    <submittedName>
        <fullName evidence="2">Uncharacterized protein</fullName>
    </submittedName>
</protein>
<accession>A0ABQ9H8I6</accession>
<organism evidence="2 3">
    <name type="scientific">Dryococelus australis</name>
    <dbReference type="NCBI Taxonomy" id="614101"/>
    <lineage>
        <taxon>Eukaryota</taxon>
        <taxon>Metazoa</taxon>
        <taxon>Ecdysozoa</taxon>
        <taxon>Arthropoda</taxon>
        <taxon>Hexapoda</taxon>
        <taxon>Insecta</taxon>
        <taxon>Pterygota</taxon>
        <taxon>Neoptera</taxon>
        <taxon>Polyneoptera</taxon>
        <taxon>Phasmatodea</taxon>
        <taxon>Verophasmatodea</taxon>
        <taxon>Anareolatae</taxon>
        <taxon>Phasmatidae</taxon>
        <taxon>Eurycanthinae</taxon>
        <taxon>Dryococelus</taxon>
    </lineage>
</organism>
<sequence>MLLQNSTVDTLIDAQSRIVESLSCSSASRALAVCKTDLVPVDPIGNQREMSIAILAAVCNNSKSTLPRMLTRRLSQEHNIRLRNRGDPDRDSRDLPIGTRSGGSRTQTCKSIIFAYEACFYVNGEVNNWRLWSDTNPNWTDASKMQGTEHGAMIYSTKIHDLHQLHGRIMEYAVQIAPVTILKCPPTNGSVVRACAVLKRVAILSISCSPEYRRYRMR</sequence>
<evidence type="ECO:0000313" key="3">
    <source>
        <dbReference type="Proteomes" id="UP001159363"/>
    </source>
</evidence>
<evidence type="ECO:0000256" key="1">
    <source>
        <dbReference type="SAM" id="MobiDB-lite"/>
    </source>
</evidence>
<feature type="compositionally biased region" description="Basic and acidic residues" evidence="1">
    <location>
        <begin position="77"/>
        <end position="94"/>
    </location>
</feature>
<dbReference type="Proteomes" id="UP001159363">
    <property type="component" value="Chromosome 5"/>
</dbReference>
<comment type="caution">
    <text evidence="2">The sequence shown here is derived from an EMBL/GenBank/DDBJ whole genome shotgun (WGS) entry which is preliminary data.</text>
</comment>
<evidence type="ECO:0000313" key="2">
    <source>
        <dbReference type="EMBL" id="KAJ8880418.1"/>
    </source>
</evidence>
<dbReference type="EMBL" id="JARBHB010000006">
    <property type="protein sequence ID" value="KAJ8880418.1"/>
    <property type="molecule type" value="Genomic_DNA"/>
</dbReference>
<name>A0ABQ9H8I6_9NEOP</name>
<reference evidence="2 3" key="1">
    <citation type="submission" date="2023-02" db="EMBL/GenBank/DDBJ databases">
        <title>LHISI_Scaffold_Assembly.</title>
        <authorList>
            <person name="Stuart O.P."/>
            <person name="Cleave R."/>
            <person name="Magrath M.J.L."/>
            <person name="Mikheyev A.S."/>
        </authorList>
    </citation>
    <scope>NUCLEOTIDE SEQUENCE [LARGE SCALE GENOMIC DNA]</scope>
    <source>
        <strain evidence="2">Daus_M_001</strain>
        <tissue evidence="2">Leg muscle</tissue>
    </source>
</reference>
<keyword evidence="3" id="KW-1185">Reference proteome</keyword>
<proteinExistence type="predicted"/>
<gene>
    <name evidence="2" type="ORF">PR048_016887</name>
</gene>
<feature type="region of interest" description="Disordered" evidence="1">
    <location>
        <begin position="77"/>
        <end position="105"/>
    </location>
</feature>